<evidence type="ECO:0000313" key="5">
    <source>
        <dbReference type="Proteomes" id="UP000011747"/>
    </source>
</evidence>
<evidence type="ECO:0000256" key="1">
    <source>
        <dbReference type="SAM" id="Coils"/>
    </source>
</evidence>
<dbReference type="RefSeq" id="WP_004439798.1">
    <property type="nucleotide sequence ID" value="NZ_JH414765.1"/>
</dbReference>
<proteinExistence type="predicted"/>
<dbReference type="GeneID" id="87581910"/>
<dbReference type="EMBL" id="ACWF01000169">
    <property type="protein sequence ID" value="EHL72520.1"/>
    <property type="molecule type" value="Genomic_DNA"/>
</dbReference>
<dbReference type="InterPro" id="IPR058971">
    <property type="entry name" value="Rok_N_oligomerisation"/>
</dbReference>
<protein>
    <recommendedName>
        <fullName evidence="6">Competence protein ComK</fullName>
    </recommendedName>
</protein>
<dbReference type="InterPro" id="IPR056984">
    <property type="entry name" value="WH_Rok"/>
</dbReference>
<evidence type="ECO:0000259" key="2">
    <source>
        <dbReference type="Pfam" id="PF23159"/>
    </source>
</evidence>
<accession>G9QQP4</accession>
<dbReference type="PATRIC" id="fig|665952.3.peg.3553"/>
<feature type="coiled-coil region" evidence="1">
    <location>
        <begin position="24"/>
        <end position="51"/>
    </location>
</feature>
<reference evidence="4 5" key="1">
    <citation type="submission" date="2011-09" db="EMBL/GenBank/DDBJ databases">
        <title>The Genome Sequence of Bacillus smithii 7_3_47FAA.</title>
        <authorList>
            <consortium name="The Broad Institute Genome Sequencing Platform"/>
            <person name="Earl A."/>
            <person name="Ward D."/>
            <person name="Feldgarden M."/>
            <person name="Gevers D."/>
            <person name="Daigneault M."/>
            <person name="Strauss J."/>
            <person name="Allen-Vercoe E."/>
            <person name="Young S.K."/>
            <person name="Zeng Q."/>
            <person name="Gargeya S."/>
            <person name="Fitzgerald M."/>
            <person name="Haas B."/>
            <person name="Abouelleil A."/>
            <person name="Alvarado L."/>
            <person name="Arachchi H.M."/>
            <person name="Berlin A."/>
            <person name="Brown A."/>
            <person name="Chapman S.B."/>
            <person name="Chen Z."/>
            <person name="Dunbar C."/>
            <person name="Freedman E."/>
            <person name="Gearin G."/>
            <person name="Goldberg J."/>
            <person name="Griggs A."/>
            <person name="Gujja S."/>
            <person name="Heiman D."/>
            <person name="Howarth C."/>
            <person name="Larson L."/>
            <person name="Lui A."/>
            <person name="MacDonald P.J.P."/>
            <person name="Montmayeur A."/>
            <person name="Murphy C."/>
            <person name="Neiman D."/>
            <person name="Pearson M."/>
            <person name="Priest M."/>
            <person name="Roberts A."/>
            <person name="Saif S."/>
            <person name="Shea T."/>
            <person name="Shenoy N."/>
            <person name="Sisk P."/>
            <person name="Stolte C."/>
            <person name="Sykes S."/>
            <person name="Wortman J."/>
            <person name="Nusbaum C."/>
            <person name="Birren B."/>
        </authorList>
    </citation>
    <scope>NUCLEOTIDE SEQUENCE [LARGE SCALE GENOMIC DNA]</scope>
    <source>
        <strain evidence="4 5">7_3_47FAA</strain>
    </source>
</reference>
<evidence type="ECO:0000259" key="3">
    <source>
        <dbReference type="Pfam" id="PF26513"/>
    </source>
</evidence>
<feature type="domain" description="Repressor Rok winged helix" evidence="2">
    <location>
        <begin position="83"/>
        <end position="139"/>
    </location>
</feature>
<keyword evidence="1" id="KW-0175">Coiled coil</keyword>
<evidence type="ECO:0008006" key="6">
    <source>
        <dbReference type="Google" id="ProtNLM"/>
    </source>
</evidence>
<comment type="caution">
    <text evidence="4">The sequence shown here is derived from an EMBL/GenBank/DDBJ whole genome shotgun (WGS) entry which is preliminary data.</text>
</comment>
<dbReference type="Pfam" id="PF23159">
    <property type="entry name" value="WHD_Rok"/>
    <property type="match status" value="1"/>
</dbReference>
<sequence>MLFNERMALKIRLEQLNNVEVKIFQEIRKEREEITNRLRELDAMEKNLQGDWPVEAYSPNEAANAVDSEKRILGRREEVSEMRKVAVSILKAQNEPIRGVDLQRQIEAVTSRKIANMTTFMKALMKEEPHVQKLGRGLYIYDYED</sequence>
<keyword evidence="5" id="KW-1185">Reference proteome</keyword>
<dbReference type="Pfam" id="PF26513">
    <property type="entry name" value="Rok_N"/>
    <property type="match status" value="1"/>
</dbReference>
<organism evidence="4 5">
    <name type="scientific">Bacillus smithii 7_3_47FAA</name>
    <dbReference type="NCBI Taxonomy" id="665952"/>
    <lineage>
        <taxon>Bacteria</taxon>
        <taxon>Bacillati</taxon>
        <taxon>Bacillota</taxon>
        <taxon>Bacilli</taxon>
        <taxon>Bacillales</taxon>
        <taxon>Bacillaceae</taxon>
        <taxon>Bacillus</taxon>
    </lineage>
</organism>
<evidence type="ECO:0000313" key="4">
    <source>
        <dbReference type="EMBL" id="EHL72520.1"/>
    </source>
</evidence>
<dbReference type="AlphaFoldDB" id="G9QQP4"/>
<feature type="domain" description="Rok N-terminal oligomerisation" evidence="3">
    <location>
        <begin position="3"/>
        <end position="42"/>
    </location>
</feature>
<name>G9QQP4_9BACI</name>
<gene>
    <name evidence="4" type="ORF">HMPREF1015_02317</name>
</gene>
<dbReference type="HOGENOM" id="CLU_124295_0_0_9"/>
<dbReference type="Proteomes" id="UP000011747">
    <property type="component" value="Unassembled WGS sequence"/>
</dbReference>